<keyword evidence="15" id="KW-1185">Reference proteome</keyword>
<dbReference type="GO" id="GO:0008757">
    <property type="term" value="F:S-adenosylmethionine-dependent methyltransferase activity"/>
    <property type="evidence" value="ECO:0007669"/>
    <property type="project" value="InterPro"/>
</dbReference>
<keyword evidence="9" id="KW-0511">Multifunctional enzyme</keyword>
<dbReference type="InterPro" id="IPR051422">
    <property type="entry name" value="AlkB_tRNA_MeTrf/Diox"/>
</dbReference>
<dbReference type="InterPro" id="IPR000504">
    <property type="entry name" value="RRM_dom"/>
</dbReference>
<gene>
    <name evidence="14" type="ORF">APZ42_029110</name>
</gene>
<dbReference type="GO" id="GO:0030488">
    <property type="term" value="P:tRNA methylation"/>
    <property type="evidence" value="ECO:0007669"/>
    <property type="project" value="TreeGrafter"/>
</dbReference>
<dbReference type="InterPro" id="IPR037151">
    <property type="entry name" value="AlkB-like_sf"/>
</dbReference>
<dbReference type="SUPFAM" id="SSF54928">
    <property type="entry name" value="RNA-binding domain, RBD"/>
    <property type="match status" value="1"/>
</dbReference>
<dbReference type="GO" id="GO:0000049">
    <property type="term" value="F:tRNA binding"/>
    <property type="evidence" value="ECO:0007669"/>
    <property type="project" value="TreeGrafter"/>
</dbReference>
<evidence type="ECO:0000256" key="9">
    <source>
        <dbReference type="ARBA" id="ARBA00023268"/>
    </source>
</evidence>
<keyword evidence="4" id="KW-0489">Methyltransferase</keyword>
<dbReference type="GO" id="GO:0005634">
    <property type="term" value="C:nucleus"/>
    <property type="evidence" value="ECO:0007669"/>
    <property type="project" value="TreeGrafter"/>
</dbReference>
<dbReference type="PROSITE" id="PS51471">
    <property type="entry name" value="FE2OG_OXY"/>
    <property type="match status" value="1"/>
</dbReference>
<dbReference type="Gene3D" id="2.60.120.590">
    <property type="entry name" value="Alpha-ketoglutarate-dependent dioxygenase AlkB-like"/>
    <property type="match status" value="1"/>
</dbReference>
<comment type="catalytic activity">
    <reaction evidence="10">
        <text>5-(carboxymethyl)uridine(34) in tRNA + S-adenosyl-L-methionine = 5-(2-methoxy-2-oxoethyl)uridine(34) in tRNA + S-adenosyl-L-homocysteine</text>
        <dbReference type="Rhea" id="RHEA:43208"/>
        <dbReference type="Rhea" id="RHEA-COMP:10407"/>
        <dbReference type="Rhea" id="RHEA-COMP:10408"/>
        <dbReference type="ChEBI" id="CHEBI:57856"/>
        <dbReference type="ChEBI" id="CHEBI:59789"/>
        <dbReference type="ChEBI" id="CHEBI:74851"/>
        <dbReference type="ChEBI" id="CHEBI:74882"/>
        <dbReference type="EC" id="2.1.1.229"/>
    </reaction>
</comment>
<keyword evidence="7" id="KW-0694">RNA-binding</keyword>
<dbReference type="AlphaFoldDB" id="A0A0P5SWB3"/>
<comment type="function">
    <text evidence="11">Catalyzes the methylation of 5-carboxymethyl uridine to 5-methylcarboxymethyl uridine at the wobble position of the anticodon loop in tRNA via its methyltransferase domain. Catalyzes the last step in the formation of 5-methylcarboxymethyl uridine at the wobble position of the anticodon loop in target tRNA. Has a preference for tRNA(Arg) and tRNA(Glu), and does not bind tRNA(Lys). Binds tRNA and catalyzes the iron and alpha-ketoglutarate dependent hydroxylation of 5-methylcarboxymethyl uridine at the wobble position of the anticodon loop in tRNA via its dioxygenase domain, giving rise to 5-(S)-methoxycarbonylhydroxymethyluridine; has a preference for tRNA(Gly). Required for normal survival after DNA damage. May inhibit apoptosis and promote cell survival and angiogenesis.</text>
</comment>
<evidence type="ECO:0000256" key="8">
    <source>
        <dbReference type="ARBA" id="ARBA00023004"/>
    </source>
</evidence>
<evidence type="ECO:0000256" key="13">
    <source>
        <dbReference type="ARBA" id="ARBA00049802"/>
    </source>
</evidence>
<dbReference type="GO" id="GO:0106335">
    <property type="term" value="F:tRNA (5-carboxymethyluridine(34)-5-O)-methyltransferase activity"/>
    <property type="evidence" value="ECO:0007669"/>
    <property type="project" value="UniProtKB-EC"/>
</dbReference>
<dbReference type="STRING" id="35525.A0A0P5SWB3"/>
<dbReference type="OrthoDB" id="271595at2759"/>
<dbReference type="PANTHER" id="PTHR13069:SF21">
    <property type="entry name" value="ALKYLATED DNA REPAIR PROTEIN ALKB HOMOLOG 8"/>
    <property type="match status" value="1"/>
</dbReference>
<dbReference type="InterPro" id="IPR027450">
    <property type="entry name" value="AlkB-like"/>
</dbReference>
<dbReference type="Pfam" id="PF00076">
    <property type="entry name" value="RRM_1"/>
    <property type="match status" value="1"/>
</dbReference>
<dbReference type="SUPFAM" id="SSF53335">
    <property type="entry name" value="S-adenosyl-L-methionine-dependent methyltransferases"/>
    <property type="match status" value="1"/>
</dbReference>
<dbReference type="SUPFAM" id="SSF51197">
    <property type="entry name" value="Clavaminate synthase-like"/>
    <property type="match status" value="1"/>
</dbReference>
<evidence type="ECO:0000256" key="2">
    <source>
        <dbReference type="ARBA" id="ARBA00007879"/>
    </source>
</evidence>
<dbReference type="PROSITE" id="PS50102">
    <property type="entry name" value="RRM"/>
    <property type="match status" value="1"/>
</dbReference>
<protein>
    <recommendedName>
        <fullName evidence="3">tRNA (carboxymethyluridine(34)-5-O)-methyltransferase</fullName>
        <ecNumber evidence="3">2.1.1.229</ecNumber>
    </recommendedName>
    <alternativeName>
        <fullName evidence="12">Alkylated DNA repair protein alkB homolog 8</fullName>
    </alternativeName>
    <alternativeName>
        <fullName evidence="13">S-adenosyl-L-methionine-dependent tRNA methyltransferase ALKBH8</fullName>
    </alternativeName>
</protein>
<reference evidence="14 15" key="1">
    <citation type="submission" date="2016-03" db="EMBL/GenBank/DDBJ databases">
        <title>EvidentialGene: Evidence-directed Construction of Genes on Genomes.</title>
        <authorList>
            <person name="Gilbert D.G."/>
            <person name="Choi J.-H."/>
            <person name="Mockaitis K."/>
            <person name="Colbourne J."/>
            <person name="Pfrender M."/>
        </authorList>
    </citation>
    <scope>NUCLEOTIDE SEQUENCE [LARGE SCALE GENOMIC DNA]</scope>
    <source>
        <strain evidence="14 15">Xinb3</strain>
        <tissue evidence="14">Complete organism</tissue>
    </source>
</reference>
<dbReference type="Pfam" id="PF08241">
    <property type="entry name" value="Methyltransf_11"/>
    <property type="match status" value="1"/>
</dbReference>
<dbReference type="GO" id="GO:0002098">
    <property type="term" value="P:tRNA wobble uridine modification"/>
    <property type="evidence" value="ECO:0007669"/>
    <property type="project" value="TreeGrafter"/>
</dbReference>
<dbReference type="InterPro" id="IPR012677">
    <property type="entry name" value="Nucleotide-bd_a/b_plait_sf"/>
</dbReference>
<evidence type="ECO:0000256" key="12">
    <source>
        <dbReference type="ARBA" id="ARBA00049786"/>
    </source>
</evidence>
<evidence type="ECO:0000256" key="5">
    <source>
        <dbReference type="ARBA" id="ARBA00022679"/>
    </source>
</evidence>
<dbReference type="GO" id="GO:0005737">
    <property type="term" value="C:cytoplasm"/>
    <property type="evidence" value="ECO:0007669"/>
    <property type="project" value="TreeGrafter"/>
</dbReference>
<comment type="cofactor">
    <cofactor evidence="1">
        <name>Fe(2+)</name>
        <dbReference type="ChEBI" id="CHEBI:29033"/>
    </cofactor>
</comment>
<dbReference type="Proteomes" id="UP000076858">
    <property type="component" value="Unassembled WGS sequence"/>
</dbReference>
<dbReference type="Gene3D" id="3.40.50.150">
    <property type="entry name" value="Vaccinia Virus protein VP39"/>
    <property type="match status" value="1"/>
</dbReference>
<keyword evidence="5" id="KW-0808">Transferase</keyword>
<keyword evidence="8" id="KW-0408">Iron</keyword>
<dbReference type="InterPro" id="IPR029063">
    <property type="entry name" value="SAM-dependent_MTases_sf"/>
</dbReference>
<dbReference type="InterPro" id="IPR035979">
    <property type="entry name" value="RBD_domain_sf"/>
</dbReference>
<dbReference type="EMBL" id="LRGB01002536">
    <property type="protein sequence ID" value="KZS07211.1"/>
    <property type="molecule type" value="Genomic_DNA"/>
</dbReference>
<dbReference type="InterPro" id="IPR005123">
    <property type="entry name" value="Oxoglu/Fe-dep_dioxygenase_dom"/>
</dbReference>
<evidence type="ECO:0000256" key="6">
    <source>
        <dbReference type="ARBA" id="ARBA00022833"/>
    </source>
</evidence>
<dbReference type="FunFam" id="3.30.70.330:FF:000570">
    <property type="entry name" value="ALKylated DNA repair protein AlkB homolog"/>
    <property type="match status" value="1"/>
</dbReference>
<organism evidence="14 15">
    <name type="scientific">Daphnia magna</name>
    <dbReference type="NCBI Taxonomy" id="35525"/>
    <lineage>
        <taxon>Eukaryota</taxon>
        <taxon>Metazoa</taxon>
        <taxon>Ecdysozoa</taxon>
        <taxon>Arthropoda</taxon>
        <taxon>Crustacea</taxon>
        <taxon>Branchiopoda</taxon>
        <taxon>Diplostraca</taxon>
        <taxon>Cladocera</taxon>
        <taxon>Anomopoda</taxon>
        <taxon>Daphniidae</taxon>
        <taxon>Daphnia</taxon>
    </lineage>
</organism>
<dbReference type="PANTHER" id="PTHR13069">
    <property type="entry name" value="ALKYLATED DNA REPAIR PROTEIN ALKB HOMOLOG 8"/>
    <property type="match status" value="1"/>
</dbReference>
<name>A0A0P5SWB3_9CRUS</name>
<proteinExistence type="inferred from homology"/>
<evidence type="ECO:0000256" key="3">
    <source>
        <dbReference type="ARBA" id="ARBA00012808"/>
    </source>
</evidence>
<dbReference type="CDD" id="cd02440">
    <property type="entry name" value="AdoMet_MTases"/>
    <property type="match status" value="1"/>
</dbReference>
<dbReference type="EC" id="2.1.1.229" evidence="3"/>
<keyword evidence="6" id="KW-0862">Zinc</keyword>
<evidence type="ECO:0000256" key="11">
    <source>
        <dbReference type="ARBA" id="ARBA00045506"/>
    </source>
</evidence>
<dbReference type="InterPro" id="IPR013216">
    <property type="entry name" value="Methyltransf_11"/>
</dbReference>
<evidence type="ECO:0000256" key="1">
    <source>
        <dbReference type="ARBA" id="ARBA00001954"/>
    </source>
</evidence>
<evidence type="ECO:0000313" key="15">
    <source>
        <dbReference type="Proteomes" id="UP000076858"/>
    </source>
</evidence>
<evidence type="ECO:0000256" key="4">
    <source>
        <dbReference type="ARBA" id="ARBA00022603"/>
    </source>
</evidence>
<comment type="caution">
    <text evidence="14">The sequence shown here is derived from an EMBL/GenBank/DDBJ whole genome shotgun (WGS) entry which is preliminary data.</text>
</comment>
<evidence type="ECO:0000313" key="14">
    <source>
        <dbReference type="EMBL" id="KZS07211.1"/>
    </source>
</evidence>
<sequence>MKKVTEKKVARKVAKFFANVSNDVSNTFIGIGNSSPSRFLCLINAGLLNGFTREEIFDIFIGFGEIENLVMIERKSYCILSFKNECAAAESYEKLNGSFCLKGETKVLYLSYLEKFPTNMIDLKESPKVWPSGLKLKENFISEEEEEKLLDLTVSDPQTLQLKHRTVKHYGFEFKYGSNKVDRNPLPNAIPEEMEPIIKKFVELGITRPNQLTVNHYAPGQGIPLHTDTHSSFEDGIISISLCSDIVMDFMSNDDGRRVSIVLPRRSCLIISQESRYSWSHGITPRKYDVTQAADNGLTVIRRENRTSLTFRKVRTSKCDCTFSRWCDSQLEDSADLSEKTADNIERKHVFHVYDEIASHFSETRHSPWPNVKAFIKSFPVGSLLLDIGCGNGKYLTCSQSLFSIGTDRSKQLLNVCRKRGYQVVNADCRASPFRDDIADAAICIAVIHHLATEDRRLQTLQDISRILRKGGRALVYVWAKEQEIGTRKSTYLLQKKSNVSRAEICPAPETYSEAVLPVHVNRTDFKHADVLVPWSLNSKESTGTDTPTYFRFYHVFKEGELDNLCSKISNISIRRSYYDQGNWCIEFEKE</sequence>
<evidence type="ECO:0000256" key="7">
    <source>
        <dbReference type="ARBA" id="ARBA00022884"/>
    </source>
</evidence>
<accession>A0A0P5SWB3</accession>
<dbReference type="Pfam" id="PF13532">
    <property type="entry name" value="2OG-FeII_Oxy_2"/>
    <property type="match status" value="1"/>
</dbReference>
<evidence type="ECO:0000256" key="10">
    <source>
        <dbReference type="ARBA" id="ARBA00034996"/>
    </source>
</evidence>
<comment type="similarity">
    <text evidence="2">Belongs to the alkB family.</text>
</comment>
<dbReference type="Gene3D" id="3.30.70.330">
    <property type="match status" value="1"/>
</dbReference>